<dbReference type="EMBL" id="UZAJ01040046">
    <property type="protein sequence ID" value="VDP12924.1"/>
    <property type="molecule type" value="Genomic_DNA"/>
</dbReference>
<evidence type="ECO:0000313" key="2">
    <source>
        <dbReference type="EMBL" id="VDP12924.1"/>
    </source>
</evidence>
<proteinExistence type="predicted"/>
<feature type="transmembrane region" description="Helical" evidence="1">
    <location>
        <begin position="12"/>
        <end position="38"/>
    </location>
</feature>
<evidence type="ECO:0000313" key="4">
    <source>
        <dbReference type="WBParaSite" id="OFLC_0001310501-mRNA-1"/>
    </source>
</evidence>
<reference evidence="4" key="1">
    <citation type="submission" date="2016-06" db="UniProtKB">
        <authorList>
            <consortium name="WormBaseParasite"/>
        </authorList>
    </citation>
    <scope>IDENTIFICATION</scope>
</reference>
<protein>
    <submittedName>
        <fullName evidence="4">MFS domain-containing protein</fullName>
    </submittedName>
</protein>
<dbReference type="AlphaFoldDB" id="A0A183I042"/>
<evidence type="ECO:0000256" key="1">
    <source>
        <dbReference type="SAM" id="Phobius"/>
    </source>
</evidence>
<dbReference type="Proteomes" id="UP000267606">
    <property type="component" value="Unassembled WGS sequence"/>
</dbReference>
<dbReference type="WBParaSite" id="OFLC_0001310501-mRNA-1">
    <property type="protein sequence ID" value="OFLC_0001310501-mRNA-1"/>
    <property type="gene ID" value="OFLC_0001310501"/>
</dbReference>
<feature type="transmembrane region" description="Helical" evidence="1">
    <location>
        <begin position="50"/>
        <end position="76"/>
    </location>
</feature>
<keyword evidence="1" id="KW-1133">Transmembrane helix</keyword>
<gene>
    <name evidence="2" type="ORF">OFLC_LOCUS13104</name>
</gene>
<keyword evidence="1" id="KW-0812">Transmembrane</keyword>
<keyword evidence="3" id="KW-1185">Reference proteome</keyword>
<keyword evidence="1" id="KW-0472">Membrane</keyword>
<name>A0A183I042_9BILA</name>
<sequence length="128" mass="13961">MPNMVGKIYATNSLFVVFVLCIRAFGFLVGCSIGGLIILCESDFGTRTVFAVHAFFAAGIFLMSLLSTFILSGAAVPYSHFSKLPDNHNVFNHLLMKREMNLLSEQSGDDISVKSSVLNELATSNPKH</sequence>
<accession>A0A183I042</accession>
<evidence type="ECO:0000313" key="3">
    <source>
        <dbReference type="Proteomes" id="UP000267606"/>
    </source>
</evidence>
<organism evidence="4">
    <name type="scientific">Onchocerca flexuosa</name>
    <dbReference type="NCBI Taxonomy" id="387005"/>
    <lineage>
        <taxon>Eukaryota</taxon>
        <taxon>Metazoa</taxon>
        <taxon>Ecdysozoa</taxon>
        <taxon>Nematoda</taxon>
        <taxon>Chromadorea</taxon>
        <taxon>Rhabditida</taxon>
        <taxon>Spirurina</taxon>
        <taxon>Spiruromorpha</taxon>
        <taxon>Filarioidea</taxon>
        <taxon>Onchocercidae</taxon>
        <taxon>Onchocerca</taxon>
    </lineage>
</organism>
<dbReference type="STRING" id="387005.A0A183I042"/>
<reference evidence="2 3" key="2">
    <citation type="submission" date="2018-11" db="EMBL/GenBank/DDBJ databases">
        <authorList>
            <consortium name="Pathogen Informatics"/>
        </authorList>
    </citation>
    <scope>NUCLEOTIDE SEQUENCE [LARGE SCALE GENOMIC DNA]</scope>
</reference>